<dbReference type="AlphaFoldDB" id="A0A8I6R6Z8"/>
<dbReference type="OMA" id="QRVFQFF"/>
<keyword evidence="2" id="KW-0812">Transmembrane</keyword>
<proteinExistence type="predicted"/>
<evidence type="ECO:0000313" key="3">
    <source>
        <dbReference type="EnsemblMetazoa" id="XP_014239520.1"/>
    </source>
</evidence>
<feature type="transmembrane region" description="Helical" evidence="2">
    <location>
        <begin position="70"/>
        <end position="88"/>
    </location>
</feature>
<feature type="region of interest" description="Disordered" evidence="1">
    <location>
        <begin position="302"/>
        <end position="327"/>
    </location>
</feature>
<feature type="compositionally biased region" description="Basic and acidic residues" evidence="1">
    <location>
        <begin position="315"/>
        <end position="327"/>
    </location>
</feature>
<feature type="transmembrane region" description="Helical" evidence="2">
    <location>
        <begin position="204"/>
        <end position="227"/>
    </location>
</feature>
<dbReference type="KEGG" id="clec:106660958"/>
<organism evidence="3 4">
    <name type="scientific">Cimex lectularius</name>
    <name type="common">Bed bug</name>
    <name type="synonym">Acanthia lectularia</name>
    <dbReference type="NCBI Taxonomy" id="79782"/>
    <lineage>
        <taxon>Eukaryota</taxon>
        <taxon>Metazoa</taxon>
        <taxon>Ecdysozoa</taxon>
        <taxon>Arthropoda</taxon>
        <taxon>Hexapoda</taxon>
        <taxon>Insecta</taxon>
        <taxon>Pterygota</taxon>
        <taxon>Neoptera</taxon>
        <taxon>Paraneoptera</taxon>
        <taxon>Hemiptera</taxon>
        <taxon>Heteroptera</taxon>
        <taxon>Panheteroptera</taxon>
        <taxon>Cimicomorpha</taxon>
        <taxon>Cimicidae</taxon>
        <taxon>Cimex</taxon>
    </lineage>
</organism>
<evidence type="ECO:0000256" key="2">
    <source>
        <dbReference type="SAM" id="Phobius"/>
    </source>
</evidence>
<keyword evidence="2" id="KW-0472">Membrane</keyword>
<evidence type="ECO:0000313" key="4">
    <source>
        <dbReference type="Proteomes" id="UP000494040"/>
    </source>
</evidence>
<keyword evidence="2" id="KW-1133">Transmembrane helix</keyword>
<dbReference type="Proteomes" id="UP000494040">
    <property type="component" value="Unassembled WGS sequence"/>
</dbReference>
<accession>A0A8I6R6Z8</accession>
<dbReference type="RefSeq" id="XP_014239520.1">
    <property type="nucleotide sequence ID" value="XM_014384034.2"/>
</dbReference>
<name>A0A8I6R6Z8_CIMLE</name>
<protein>
    <recommendedName>
        <fullName evidence="5">TLC domain-containing protein</fullName>
    </recommendedName>
</protein>
<dbReference type="GeneID" id="106660958"/>
<reference evidence="3" key="1">
    <citation type="submission" date="2022-01" db="UniProtKB">
        <authorList>
            <consortium name="EnsemblMetazoa"/>
        </authorList>
    </citation>
    <scope>IDENTIFICATION</scope>
</reference>
<sequence>MSWKCTNFGCFRALLANVVNATVISVDQIGVVPWSLFLWIVWLFLHTIYKKLFQSLLKRISVKEPQRTRLVKIYWAIAFAGMSIPFAFQNLNLTLEDIKIKKYHVLETQKWLSKGPLPSVQTKLSYVLLSGFYLNNICETSIERGFRNIEFLIHEFLAIFFITTFPLRCVLFGIAFTTVINIEKLFLELTKLISTLGSVAKSKTLHIVSFSLFILHSLIWSFLYLHIVPKYFLLKSFAKTKHGGDVQQISVMLASTFSLWAFYVLEVFSSPISRAVINYLYSKTNNLENLLFKNDQAVEQTTQNGTHSCNEEPDFVEKRQESKPNSEKNKENLLLLYHTVKCVIRIKRKLNRIRSKKESSTDENEQNLAQKQEDNMNESEQVSKDA</sequence>
<feature type="transmembrane region" description="Helical" evidence="2">
    <location>
        <begin position="31"/>
        <end position="49"/>
    </location>
</feature>
<feature type="transmembrane region" description="Helical" evidence="2">
    <location>
        <begin position="156"/>
        <end position="183"/>
    </location>
</feature>
<evidence type="ECO:0008006" key="5">
    <source>
        <dbReference type="Google" id="ProtNLM"/>
    </source>
</evidence>
<keyword evidence="4" id="KW-1185">Reference proteome</keyword>
<dbReference type="OrthoDB" id="6607602at2759"/>
<feature type="transmembrane region" description="Helical" evidence="2">
    <location>
        <begin position="247"/>
        <end position="265"/>
    </location>
</feature>
<dbReference type="EnsemblMetazoa" id="XM_014384034.2">
    <property type="protein sequence ID" value="XP_014239520.1"/>
    <property type="gene ID" value="LOC106660958"/>
</dbReference>
<evidence type="ECO:0000256" key="1">
    <source>
        <dbReference type="SAM" id="MobiDB-lite"/>
    </source>
</evidence>
<feature type="region of interest" description="Disordered" evidence="1">
    <location>
        <begin position="354"/>
        <end position="386"/>
    </location>
</feature>